<evidence type="ECO:0000313" key="3">
    <source>
        <dbReference type="EMBL" id="CAL1272717.1"/>
    </source>
</evidence>
<evidence type="ECO:0000259" key="2">
    <source>
        <dbReference type="Pfam" id="PF13843"/>
    </source>
</evidence>
<dbReference type="Proteomes" id="UP001497382">
    <property type="component" value="Unassembled WGS sequence"/>
</dbReference>
<accession>A0AAV1ZQT9</accession>
<dbReference type="EMBL" id="CAXIEN010000063">
    <property type="protein sequence ID" value="CAL1272717.1"/>
    <property type="molecule type" value="Genomic_DNA"/>
</dbReference>
<evidence type="ECO:0000256" key="1">
    <source>
        <dbReference type="SAM" id="MobiDB-lite"/>
    </source>
</evidence>
<keyword evidence="4" id="KW-1185">Reference proteome</keyword>
<feature type="region of interest" description="Disordered" evidence="1">
    <location>
        <begin position="1"/>
        <end position="24"/>
    </location>
</feature>
<organism evidence="3 4">
    <name type="scientific">Larinioides sclopetarius</name>
    <dbReference type="NCBI Taxonomy" id="280406"/>
    <lineage>
        <taxon>Eukaryota</taxon>
        <taxon>Metazoa</taxon>
        <taxon>Ecdysozoa</taxon>
        <taxon>Arthropoda</taxon>
        <taxon>Chelicerata</taxon>
        <taxon>Arachnida</taxon>
        <taxon>Araneae</taxon>
        <taxon>Araneomorphae</taxon>
        <taxon>Entelegynae</taxon>
        <taxon>Araneoidea</taxon>
        <taxon>Araneidae</taxon>
        <taxon>Larinioides</taxon>
    </lineage>
</organism>
<dbReference type="AlphaFoldDB" id="A0AAV1ZQT9"/>
<sequence length="452" mass="52557">MIEKESSDEEFSSSESESDDDSLDSARDWCRIDITISQPSHPKFPFTGNPGLKAYVGDSEDPIDYFYLFFDDEIFSFIVSETNRYAESHSQEVELTPASRALKWKNIDYQEMKRFIALLLLQGIVQKPVEKWFWSKRPILSTPFFGNIMSELKYALIMKFLHFENSDAYDENLHRNPKLRKISELHSMLVQRFKSVYVPKQDMSVDESLIAYKGRLGWKQYIPNKRARFGLKLFQLCESESGYIWNSCIYTVKGTVFHEDYNHFGVSTKSVMTLLHDLKGKGYCLTTDNYYTSPELAELLINSKTDICGTLRQNRKGLPALLKSSSVKNGEIIAFQKGKMCVMKWKDKKPLHMLSTFHNADMMEVKGKKENSAVKMKPKAVLLYNATMGGVDRSDQCLSYYPVARNQQRKYYKKIFRHLLNQAVWNSFVIYKKNGGSLNHIRFRMKLVERLI</sequence>
<feature type="compositionally biased region" description="Acidic residues" evidence="1">
    <location>
        <begin position="1"/>
        <end position="23"/>
    </location>
</feature>
<evidence type="ECO:0000313" key="4">
    <source>
        <dbReference type="Proteomes" id="UP001497382"/>
    </source>
</evidence>
<protein>
    <recommendedName>
        <fullName evidence="2">PiggyBac transposable element-derived protein domain-containing protein</fullName>
    </recommendedName>
</protein>
<gene>
    <name evidence="3" type="ORF">LARSCL_LOCUS6547</name>
</gene>
<dbReference type="InterPro" id="IPR029526">
    <property type="entry name" value="PGBD"/>
</dbReference>
<reference evidence="3 4" key="1">
    <citation type="submission" date="2024-04" db="EMBL/GenBank/DDBJ databases">
        <authorList>
            <person name="Rising A."/>
            <person name="Reimegard J."/>
            <person name="Sonavane S."/>
            <person name="Akerstrom W."/>
            <person name="Nylinder S."/>
            <person name="Hedman E."/>
            <person name="Kallberg Y."/>
        </authorList>
    </citation>
    <scope>NUCLEOTIDE SEQUENCE [LARGE SCALE GENOMIC DNA]</scope>
</reference>
<comment type="caution">
    <text evidence="3">The sequence shown here is derived from an EMBL/GenBank/DDBJ whole genome shotgun (WGS) entry which is preliminary data.</text>
</comment>
<name>A0AAV1ZQT9_9ARAC</name>
<dbReference type="Pfam" id="PF13843">
    <property type="entry name" value="DDE_Tnp_1_7"/>
    <property type="match status" value="1"/>
</dbReference>
<dbReference type="PANTHER" id="PTHR46599">
    <property type="entry name" value="PIGGYBAC TRANSPOSABLE ELEMENT-DERIVED PROTEIN 4"/>
    <property type="match status" value="1"/>
</dbReference>
<proteinExistence type="predicted"/>
<feature type="domain" description="PiggyBac transposable element-derived protein" evidence="2">
    <location>
        <begin position="61"/>
        <end position="428"/>
    </location>
</feature>
<dbReference type="PANTHER" id="PTHR46599:SF3">
    <property type="entry name" value="PIGGYBAC TRANSPOSABLE ELEMENT-DERIVED PROTEIN 4"/>
    <property type="match status" value="1"/>
</dbReference>